<protein>
    <submittedName>
        <fullName evidence="2">Uncharacterized protein</fullName>
    </submittedName>
</protein>
<sequence>MEMRSRAILEDCTCTSNQSALQKRPRCRRQRSGHQGGPRGIARVAPMESLAGMRSSQERVHWPCLAAASIHPSHPSTPSQPGARQGPRPWWDRPRGRSRSRPAEGPRRCTRWVKKNPALT</sequence>
<comment type="caution">
    <text evidence="2">The sequence shown here is derived from an EMBL/GenBank/DDBJ whole genome shotgun (WGS) entry which is preliminary data.</text>
</comment>
<proteinExistence type="predicted"/>
<evidence type="ECO:0000256" key="1">
    <source>
        <dbReference type="SAM" id="MobiDB-lite"/>
    </source>
</evidence>
<feature type="compositionally biased region" description="Basic residues" evidence="1">
    <location>
        <begin position="23"/>
        <end position="32"/>
    </location>
</feature>
<dbReference type="AlphaFoldDB" id="A0A179HRM6"/>
<dbReference type="Proteomes" id="UP000078340">
    <property type="component" value="Unassembled WGS sequence"/>
</dbReference>
<dbReference type="EMBL" id="LSBI01000003">
    <property type="protein sequence ID" value="OAQ92090.1"/>
    <property type="molecule type" value="Genomic_DNA"/>
</dbReference>
<evidence type="ECO:0000313" key="3">
    <source>
        <dbReference type="Proteomes" id="UP000078340"/>
    </source>
</evidence>
<name>A0A179HRM6_PURLI</name>
<feature type="region of interest" description="Disordered" evidence="1">
    <location>
        <begin position="15"/>
        <end position="42"/>
    </location>
</feature>
<reference evidence="2 3" key="1">
    <citation type="submission" date="2016-02" db="EMBL/GenBank/DDBJ databases">
        <title>Biosynthesis of antibiotic leucinostatins and their inhibition on Phytophthora in bio-control Purpureocillium lilacinum.</title>
        <authorList>
            <person name="Wang G."/>
            <person name="Liu Z."/>
            <person name="Lin R."/>
            <person name="Li E."/>
            <person name="Mao Z."/>
            <person name="Ling J."/>
            <person name="Yin W."/>
            <person name="Xie B."/>
        </authorList>
    </citation>
    <scope>NUCLEOTIDE SEQUENCE [LARGE SCALE GENOMIC DNA]</scope>
    <source>
        <strain evidence="2">PLFJ-1</strain>
    </source>
</reference>
<gene>
    <name evidence="2" type="ORF">VFPFJ_03830</name>
</gene>
<feature type="region of interest" description="Disordered" evidence="1">
    <location>
        <begin position="67"/>
        <end position="120"/>
    </location>
</feature>
<accession>A0A179HRM6</accession>
<feature type="compositionally biased region" description="Basic and acidic residues" evidence="1">
    <location>
        <begin position="90"/>
        <end position="107"/>
    </location>
</feature>
<evidence type="ECO:0000313" key="2">
    <source>
        <dbReference type="EMBL" id="OAQ92090.1"/>
    </source>
</evidence>
<organism evidence="2 3">
    <name type="scientific">Purpureocillium lilacinum</name>
    <name type="common">Paecilomyces lilacinus</name>
    <dbReference type="NCBI Taxonomy" id="33203"/>
    <lineage>
        <taxon>Eukaryota</taxon>
        <taxon>Fungi</taxon>
        <taxon>Dikarya</taxon>
        <taxon>Ascomycota</taxon>
        <taxon>Pezizomycotina</taxon>
        <taxon>Sordariomycetes</taxon>
        <taxon>Hypocreomycetidae</taxon>
        <taxon>Hypocreales</taxon>
        <taxon>Ophiocordycipitaceae</taxon>
        <taxon>Purpureocillium</taxon>
    </lineage>
</organism>